<dbReference type="Proteomes" id="UP000002033">
    <property type="component" value="Chromosome"/>
</dbReference>
<accession>D8JPG4</accession>
<dbReference type="STRING" id="582899.Hden_0027"/>
<dbReference type="AlphaFoldDB" id="D8JPG4"/>
<dbReference type="RefSeq" id="WP_013214074.1">
    <property type="nucleotide sequence ID" value="NC_014313.1"/>
</dbReference>
<reference evidence="2" key="1">
    <citation type="journal article" date="2011" name="J. Bacteriol.">
        <title>Genome sequences of eight morphologically diverse alphaproteobacteria.</title>
        <authorList>
            <consortium name="US DOE Joint Genome Institute"/>
            <person name="Brown P.J."/>
            <person name="Kysela D.T."/>
            <person name="Buechlein A."/>
            <person name="Hemmerich C."/>
            <person name="Brun Y.V."/>
        </authorList>
    </citation>
    <scope>NUCLEOTIDE SEQUENCE [LARGE SCALE GENOMIC DNA]</scope>
    <source>
        <strain evidence="2">ATCC 51888 / DSM 1869 / NCIB 11706 / TK 0415</strain>
    </source>
</reference>
<dbReference type="InterPro" id="IPR011008">
    <property type="entry name" value="Dimeric_a/b-barrel"/>
</dbReference>
<dbReference type="InterPro" id="IPR009874">
    <property type="entry name" value="DUF1428"/>
</dbReference>
<dbReference type="Gene3D" id="3.30.70.100">
    <property type="match status" value="1"/>
</dbReference>
<sequence>MAYVDGFVVAVPESRLADYKKLAKKAGKIWLEHGALEYVECIGDDVPVGKLTSFPRAVKLKDGEVVAFSWIIYKSRADRDAILQKVFADPRLSKDMSKMPFDAKRMIYGGFKTIVEL</sequence>
<dbReference type="EMBL" id="CP002083">
    <property type="protein sequence ID" value="ADJ21855.1"/>
    <property type="molecule type" value="Genomic_DNA"/>
</dbReference>
<name>D8JPG4_HYPDA</name>
<organism evidence="1 2">
    <name type="scientific">Hyphomicrobium denitrificans (strain ATCC 51888 / DSM 1869 / NCIMB 11706 / TK 0415)</name>
    <dbReference type="NCBI Taxonomy" id="582899"/>
    <lineage>
        <taxon>Bacteria</taxon>
        <taxon>Pseudomonadati</taxon>
        <taxon>Pseudomonadota</taxon>
        <taxon>Alphaproteobacteria</taxon>
        <taxon>Hyphomicrobiales</taxon>
        <taxon>Hyphomicrobiaceae</taxon>
        <taxon>Hyphomicrobium</taxon>
    </lineage>
</organism>
<dbReference type="OrthoDB" id="9792392at2"/>
<evidence type="ECO:0008006" key="3">
    <source>
        <dbReference type="Google" id="ProtNLM"/>
    </source>
</evidence>
<dbReference type="HOGENOM" id="CLU_136844_0_0_5"/>
<evidence type="ECO:0000313" key="1">
    <source>
        <dbReference type="EMBL" id="ADJ21855.1"/>
    </source>
</evidence>
<protein>
    <recommendedName>
        <fullName evidence="3">RNA signal recognition particle 4.5S RNA</fullName>
    </recommendedName>
</protein>
<keyword evidence="2" id="KW-1185">Reference proteome</keyword>
<dbReference type="Pfam" id="PF07237">
    <property type="entry name" value="DUF1428"/>
    <property type="match status" value="1"/>
</dbReference>
<dbReference type="SUPFAM" id="SSF54909">
    <property type="entry name" value="Dimeric alpha+beta barrel"/>
    <property type="match status" value="1"/>
</dbReference>
<gene>
    <name evidence="1" type="ordered locus">Hden_0027</name>
</gene>
<dbReference type="KEGG" id="hdn:Hden_0027"/>
<evidence type="ECO:0000313" key="2">
    <source>
        <dbReference type="Proteomes" id="UP000002033"/>
    </source>
</evidence>
<dbReference type="eggNOG" id="COG5507">
    <property type="taxonomic scope" value="Bacteria"/>
</dbReference>
<dbReference type="PIRSF" id="PIRSF007028">
    <property type="entry name" value="UCP007028"/>
    <property type="match status" value="1"/>
</dbReference>
<proteinExistence type="predicted"/>